<evidence type="ECO:0000256" key="1">
    <source>
        <dbReference type="SAM" id="MobiDB-lite"/>
    </source>
</evidence>
<accession>A0A0M8MFD6</accession>
<dbReference type="OrthoDB" id="1319616at2"/>
<dbReference type="Gene3D" id="2.40.160.20">
    <property type="match status" value="1"/>
</dbReference>
<evidence type="ECO:0000313" key="3">
    <source>
        <dbReference type="EMBL" id="KOS07754.1"/>
    </source>
</evidence>
<feature type="region of interest" description="Disordered" evidence="1">
    <location>
        <begin position="251"/>
        <end position="291"/>
    </location>
</feature>
<feature type="compositionally biased region" description="Polar residues" evidence="1">
    <location>
        <begin position="255"/>
        <end position="264"/>
    </location>
</feature>
<protein>
    <recommendedName>
        <fullName evidence="5">Outer membrane protein beta-barrel domain-containing protein</fullName>
    </recommendedName>
</protein>
<keyword evidence="2" id="KW-0812">Transmembrane</keyword>
<organism evidence="3 4">
    <name type="scientific">Flavobacterium akiainvivens</name>
    <dbReference type="NCBI Taxonomy" id="1202724"/>
    <lineage>
        <taxon>Bacteria</taxon>
        <taxon>Pseudomonadati</taxon>
        <taxon>Bacteroidota</taxon>
        <taxon>Flavobacteriia</taxon>
        <taxon>Flavobacteriales</taxon>
        <taxon>Flavobacteriaceae</taxon>
        <taxon>Flavobacterium</taxon>
    </lineage>
</organism>
<gene>
    <name evidence="3" type="ORF">AM493_18135</name>
</gene>
<feature type="compositionally biased region" description="Low complexity" evidence="1">
    <location>
        <begin position="86"/>
        <end position="102"/>
    </location>
</feature>
<dbReference type="InterPro" id="IPR011250">
    <property type="entry name" value="OMP/PagP_B-barrel"/>
</dbReference>
<evidence type="ECO:0000256" key="2">
    <source>
        <dbReference type="SAM" id="Phobius"/>
    </source>
</evidence>
<dbReference type="RefSeq" id="WP_054409468.1">
    <property type="nucleotide sequence ID" value="NZ_FOYA01000002.1"/>
</dbReference>
<feature type="compositionally biased region" description="Polar residues" evidence="1">
    <location>
        <begin position="103"/>
        <end position="139"/>
    </location>
</feature>
<name>A0A0M8MFD6_9FLAO</name>
<dbReference type="EMBL" id="LIYD01000005">
    <property type="protein sequence ID" value="KOS07754.1"/>
    <property type="molecule type" value="Genomic_DNA"/>
</dbReference>
<reference evidence="3 4" key="1">
    <citation type="submission" date="2015-08" db="EMBL/GenBank/DDBJ databases">
        <title>Whole genome sequence of Flavobacterium akiainvivens IK-1T, from decaying Wikstroemia oahuensis, an endemic Hawaiian shrub.</title>
        <authorList>
            <person name="Wan X."/>
            <person name="Hou S."/>
            <person name="Saito J."/>
            <person name="Donachie S."/>
        </authorList>
    </citation>
    <scope>NUCLEOTIDE SEQUENCE [LARGE SCALE GENOMIC DNA]</scope>
    <source>
        <strain evidence="3 4">IK-1</strain>
    </source>
</reference>
<feature type="compositionally biased region" description="Low complexity" evidence="1">
    <location>
        <begin position="140"/>
        <end position="201"/>
    </location>
</feature>
<dbReference type="PATRIC" id="fig|1202724.3.peg.3766"/>
<feature type="region of interest" description="Disordered" evidence="1">
    <location>
        <begin position="83"/>
        <end position="233"/>
    </location>
</feature>
<dbReference type="AlphaFoldDB" id="A0A0M8MFD6"/>
<feature type="transmembrane region" description="Helical" evidence="2">
    <location>
        <begin position="46"/>
        <end position="68"/>
    </location>
</feature>
<dbReference type="Proteomes" id="UP000037755">
    <property type="component" value="Unassembled WGS sequence"/>
</dbReference>
<dbReference type="SUPFAM" id="SSF56925">
    <property type="entry name" value="OMPA-like"/>
    <property type="match status" value="1"/>
</dbReference>
<proteinExistence type="predicted"/>
<keyword evidence="2" id="KW-1133">Transmembrane helix</keyword>
<comment type="caution">
    <text evidence="3">The sequence shown here is derived from an EMBL/GenBank/DDBJ whole genome shotgun (WGS) entry which is preliminary data.</text>
</comment>
<dbReference type="STRING" id="1202724.AM493_18135"/>
<feature type="compositionally biased region" description="Low complexity" evidence="1">
    <location>
        <begin position="265"/>
        <end position="291"/>
    </location>
</feature>
<keyword evidence="2" id="KW-0472">Membrane</keyword>
<feature type="compositionally biased region" description="Polar residues" evidence="1">
    <location>
        <begin position="209"/>
        <end position="233"/>
    </location>
</feature>
<evidence type="ECO:0008006" key="5">
    <source>
        <dbReference type="Google" id="ProtNLM"/>
    </source>
</evidence>
<sequence>MENKQDIGKAFKDRLGGLHREPGDAVWQNINASLQQQKRGGFRMPFWGKATSIVLGVVLLAVFTYPQWEQYMPEIIIKMPGEKQQTTTGTASGNGTGNSTTAPETGTNTNVTLPQGTATPGSQGNAGVNSNAVTATDSGNTTSVVNSTTPATGNAVNASANNSSASNTKTTQANTNRSTTESNKANSSSTSNSKNTAAVATVNKASAKGKNNSTATKGNTNSKQTVASTPAIQNNPAKMANATNQAGVQVAASGQPDNHNNVSGNAPVQNQNNNVQNQPATNATSSATTPVATITGKGRTKINTDAQFVYSAGNFPTITKAMADSLLLVQKKLDDEKSRERSFAKPAYALQDNLSGGEGYRNDFYVFAFVAPTNYKFGESTSLIDPSLNNSRSSAETSTNFGAYVGYEFSSQFSVRAGVSSMGITQNTTGVTLGGNYSGVTYADGMSNTAANVALGNSPVTLRQKTSIVEVPVEATYALFGTRADLYFKGGFSMFFMGDNELHALNNQGSVLLGSLNRANDFSLSGNAGFGFYYKFVRELQLNVEPGFKYYFNTFEGVNPISLYVQAGLQYRF</sequence>
<keyword evidence="4" id="KW-1185">Reference proteome</keyword>
<evidence type="ECO:0000313" key="4">
    <source>
        <dbReference type="Proteomes" id="UP000037755"/>
    </source>
</evidence>